<dbReference type="EMBL" id="FPCG01000004">
    <property type="protein sequence ID" value="SFV22317.1"/>
    <property type="molecule type" value="Genomic_DNA"/>
</dbReference>
<comment type="catalytic activity">
    <reaction evidence="9 10">
        <text>4 Fe(II)-[cytochrome c] + O2 + 8 H(+)(in) = 4 Fe(III)-[cytochrome c] + 2 H2O + 4 H(+)(out)</text>
        <dbReference type="Rhea" id="RHEA:11436"/>
        <dbReference type="Rhea" id="RHEA-COMP:10350"/>
        <dbReference type="Rhea" id="RHEA-COMP:14399"/>
        <dbReference type="ChEBI" id="CHEBI:15377"/>
        <dbReference type="ChEBI" id="CHEBI:15378"/>
        <dbReference type="ChEBI" id="CHEBI:15379"/>
        <dbReference type="ChEBI" id="CHEBI:29033"/>
        <dbReference type="ChEBI" id="CHEBI:29034"/>
        <dbReference type="EC" id="7.1.1.9"/>
    </reaction>
</comment>
<name>A0A1I7MK55_9MICC</name>
<comment type="subcellular location">
    <subcellularLocation>
        <location evidence="2">Cell membrane</location>
        <topology evidence="2">Multi-pass membrane protein</topology>
    </subcellularLocation>
</comment>
<evidence type="ECO:0000313" key="13">
    <source>
        <dbReference type="Proteomes" id="UP000198881"/>
    </source>
</evidence>
<feature type="transmembrane region" description="Helical" evidence="11">
    <location>
        <begin position="80"/>
        <end position="99"/>
    </location>
</feature>
<evidence type="ECO:0000256" key="1">
    <source>
        <dbReference type="ARBA" id="ARBA00002536"/>
    </source>
</evidence>
<dbReference type="EC" id="7.1.1.9" evidence="10"/>
<keyword evidence="8 10" id="KW-0472">Membrane</keyword>
<dbReference type="GO" id="GO:0022900">
    <property type="term" value="P:electron transport chain"/>
    <property type="evidence" value="ECO:0007669"/>
    <property type="project" value="InterPro"/>
</dbReference>
<evidence type="ECO:0000256" key="2">
    <source>
        <dbReference type="ARBA" id="ARBA00004651"/>
    </source>
</evidence>
<feature type="transmembrane region" description="Helical" evidence="11">
    <location>
        <begin position="31"/>
        <end position="53"/>
    </location>
</feature>
<comment type="subunit">
    <text evidence="10">Associates with subunits I, II and III to form cytochrome c oxidase.</text>
</comment>
<keyword evidence="5 11" id="KW-0812">Transmembrane</keyword>
<evidence type="ECO:0000256" key="8">
    <source>
        <dbReference type="ARBA" id="ARBA00023136"/>
    </source>
</evidence>
<evidence type="ECO:0000313" key="12">
    <source>
        <dbReference type="EMBL" id="SFV22317.1"/>
    </source>
</evidence>
<dbReference type="Pfam" id="PF12270">
    <property type="entry name" value="Cyt_c_ox_IV"/>
    <property type="match status" value="1"/>
</dbReference>
<dbReference type="RefSeq" id="WP_091696153.1">
    <property type="nucleotide sequence ID" value="NZ_CAMIGK010000116.1"/>
</dbReference>
<keyword evidence="13" id="KW-1185">Reference proteome</keyword>
<evidence type="ECO:0000256" key="3">
    <source>
        <dbReference type="ARBA" id="ARBA00006870"/>
    </source>
</evidence>
<keyword evidence="6 10" id="KW-1278">Translocase</keyword>
<evidence type="ECO:0000256" key="10">
    <source>
        <dbReference type="PIRNR" id="PIRNR017385"/>
    </source>
</evidence>
<proteinExistence type="inferred from homology"/>
<sequence>MKANIKIFAIIGVFFIIIATIYGFWVRWTEWAGIPAIYALGGMALMISFYLWLTDRKFGVGPADDEDGEIEQYSGTYGNFAPWSWWPLGLGAAAAIVVLGLAIDWWIFFMGAGLGVYFLVGWVYEYSRGQHAH</sequence>
<comment type="similarity">
    <text evidence="3 10">Belongs to the cytochrome c oxidase bacterial subunit CtaF family.</text>
</comment>
<evidence type="ECO:0000256" key="6">
    <source>
        <dbReference type="ARBA" id="ARBA00022967"/>
    </source>
</evidence>
<evidence type="ECO:0000256" key="5">
    <source>
        <dbReference type="ARBA" id="ARBA00022692"/>
    </source>
</evidence>
<protein>
    <recommendedName>
        <fullName evidence="10">Cytochrome c oxidase polypeptide 4</fullName>
        <ecNumber evidence="10">7.1.1.9</ecNumber>
    </recommendedName>
    <alternativeName>
        <fullName evidence="10">Cytochrome aa3 subunit 4</fullName>
    </alternativeName>
    <alternativeName>
        <fullName evidence="10">Cytochrome c oxidase polypeptide IV</fullName>
    </alternativeName>
</protein>
<gene>
    <name evidence="12" type="ORF">SAMN04487966_10427</name>
</gene>
<feature type="transmembrane region" description="Helical" evidence="11">
    <location>
        <begin position="105"/>
        <end position="124"/>
    </location>
</feature>
<keyword evidence="7 11" id="KW-1133">Transmembrane helix</keyword>
<evidence type="ECO:0000256" key="11">
    <source>
        <dbReference type="SAM" id="Phobius"/>
    </source>
</evidence>
<organism evidence="12 13">
    <name type="scientific">Micrococcus terreus</name>
    <dbReference type="NCBI Taxonomy" id="574650"/>
    <lineage>
        <taxon>Bacteria</taxon>
        <taxon>Bacillati</taxon>
        <taxon>Actinomycetota</taxon>
        <taxon>Actinomycetes</taxon>
        <taxon>Micrococcales</taxon>
        <taxon>Micrococcaceae</taxon>
        <taxon>Micrococcus</taxon>
    </lineage>
</organism>
<dbReference type="InterPro" id="IPR021050">
    <property type="entry name" value="Cyt_c_oxidase_su4_actinobac"/>
</dbReference>
<feature type="transmembrane region" description="Helical" evidence="11">
    <location>
        <begin position="7"/>
        <end position="25"/>
    </location>
</feature>
<dbReference type="OrthoDB" id="5244617at2"/>
<evidence type="ECO:0000256" key="9">
    <source>
        <dbReference type="ARBA" id="ARBA00047816"/>
    </source>
</evidence>
<dbReference type="PIRSF" id="PIRSF017385">
    <property type="entry name" value="CtaF"/>
    <property type="match status" value="1"/>
</dbReference>
<dbReference type="GO" id="GO:0005886">
    <property type="term" value="C:plasma membrane"/>
    <property type="evidence" value="ECO:0007669"/>
    <property type="project" value="UniProtKB-SubCell"/>
</dbReference>
<dbReference type="STRING" id="574650.SAMN04487966_10427"/>
<evidence type="ECO:0000256" key="7">
    <source>
        <dbReference type="ARBA" id="ARBA00022989"/>
    </source>
</evidence>
<evidence type="ECO:0000256" key="4">
    <source>
        <dbReference type="ARBA" id="ARBA00022475"/>
    </source>
</evidence>
<keyword evidence="4 10" id="KW-1003">Cell membrane</keyword>
<dbReference type="GO" id="GO:0004129">
    <property type="term" value="F:cytochrome-c oxidase activity"/>
    <property type="evidence" value="ECO:0007669"/>
    <property type="project" value="UniProtKB-EC"/>
</dbReference>
<comment type="function">
    <text evidence="1 10">Part of cytochrome c oxidase, its function is unknown.</text>
</comment>
<accession>A0A1I7MK55</accession>
<dbReference type="Proteomes" id="UP000198881">
    <property type="component" value="Unassembled WGS sequence"/>
</dbReference>
<dbReference type="AlphaFoldDB" id="A0A1I7MK55"/>
<reference evidence="12 13" key="1">
    <citation type="submission" date="2016-10" db="EMBL/GenBank/DDBJ databases">
        <authorList>
            <person name="de Groot N.N."/>
        </authorList>
    </citation>
    <scope>NUCLEOTIDE SEQUENCE [LARGE SCALE GENOMIC DNA]</scope>
    <source>
        <strain evidence="12 13">CGMCC 1.7054</strain>
    </source>
</reference>